<accession>A0A6A7ANV0</accession>
<dbReference type="Proteomes" id="UP000799423">
    <property type="component" value="Unassembled WGS sequence"/>
</dbReference>
<evidence type="ECO:0000256" key="1">
    <source>
        <dbReference type="SAM" id="MobiDB-lite"/>
    </source>
</evidence>
<name>A0A6A7ANV0_9PLEO</name>
<sequence length="226" mass="25166">MSSTCALVSEQHLSAIAINNVSALFEQRYADSAKEDRERLRRCWGYTDCGDCHRSAGHCGWCAMSWTCLPLPRDPISRAFPLLSPIRYDGICALASERFELRTSGLGCQVSTITFLTSIVTILSTVIAIAVLYRLANLFKVIAMALGARTGGYVLYGDGSGEIWVRKSEAWSGWWSRWRREQSGLEVEDSDGGHTPQRFETWQAAARGGNPPGYSDERTRSFEQLL</sequence>
<feature type="transmembrane region" description="Helical" evidence="2">
    <location>
        <begin position="113"/>
        <end position="136"/>
    </location>
</feature>
<evidence type="ECO:0000313" key="3">
    <source>
        <dbReference type="EMBL" id="KAF2844956.1"/>
    </source>
</evidence>
<evidence type="ECO:0000256" key="2">
    <source>
        <dbReference type="SAM" id="Phobius"/>
    </source>
</evidence>
<protein>
    <recommendedName>
        <fullName evidence="5">PSI domain-containing protein</fullName>
    </recommendedName>
</protein>
<keyword evidence="2" id="KW-1133">Transmembrane helix</keyword>
<keyword evidence="2" id="KW-0812">Transmembrane</keyword>
<reference evidence="3" key="1">
    <citation type="submission" date="2020-01" db="EMBL/GenBank/DDBJ databases">
        <authorList>
            <consortium name="DOE Joint Genome Institute"/>
            <person name="Haridas S."/>
            <person name="Albert R."/>
            <person name="Binder M."/>
            <person name="Bloem J."/>
            <person name="Labutti K."/>
            <person name="Salamov A."/>
            <person name="Andreopoulos B."/>
            <person name="Baker S.E."/>
            <person name="Barry K."/>
            <person name="Bills G."/>
            <person name="Bluhm B.H."/>
            <person name="Cannon C."/>
            <person name="Castanera R."/>
            <person name="Culley D.E."/>
            <person name="Daum C."/>
            <person name="Ezra D."/>
            <person name="Gonzalez J.B."/>
            <person name="Henrissat B."/>
            <person name="Kuo A."/>
            <person name="Liang C."/>
            <person name="Lipzen A."/>
            <person name="Lutzoni F."/>
            <person name="Magnuson J."/>
            <person name="Mondo S."/>
            <person name="Nolan M."/>
            <person name="Ohm R."/>
            <person name="Pangilinan J."/>
            <person name="Park H.-J."/>
            <person name="Ramirez L."/>
            <person name="Alfaro M."/>
            <person name="Sun H."/>
            <person name="Tritt A."/>
            <person name="Yoshinaga Y."/>
            <person name="Zwiers L.-H."/>
            <person name="Turgeon B.G."/>
            <person name="Goodwin S.B."/>
            <person name="Spatafora J.W."/>
            <person name="Crous P.W."/>
            <person name="Grigoriev I.V."/>
        </authorList>
    </citation>
    <scope>NUCLEOTIDE SEQUENCE</scope>
    <source>
        <strain evidence="3">IPT5</strain>
    </source>
</reference>
<gene>
    <name evidence="3" type="ORF">T440DRAFT_409117</name>
</gene>
<evidence type="ECO:0000313" key="4">
    <source>
        <dbReference type="Proteomes" id="UP000799423"/>
    </source>
</evidence>
<keyword evidence="4" id="KW-1185">Reference proteome</keyword>
<evidence type="ECO:0008006" key="5">
    <source>
        <dbReference type="Google" id="ProtNLM"/>
    </source>
</evidence>
<feature type="region of interest" description="Disordered" evidence="1">
    <location>
        <begin position="204"/>
        <end position="226"/>
    </location>
</feature>
<dbReference type="EMBL" id="MU006358">
    <property type="protein sequence ID" value="KAF2844956.1"/>
    <property type="molecule type" value="Genomic_DNA"/>
</dbReference>
<dbReference type="AlphaFoldDB" id="A0A6A7ANV0"/>
<dbReference type="OrthoDB" id="5427091at2759"/>
<feature type="compositionally biased region" description="Basic and acidic residues" evidence="1">
    <location>
        <begin position="215"/>
        <end position="226"/>
    </location>
</feature>
<proteinExistence type="predicted"/>
<keyword evidence="2" id="KW-0472">Membrane</keyword>
<organism evidence="3 4">
    <name type="scientific">Plenodomus tracheiphilus IPT5</name>
    <dbReference type="NCBI Taxonomy" id="1408161"/>
    <lineage>
        <taxon>Eukaryota</taxon>
        <taxon>Fungi</taxon>
        <taxon>Dikarya</taxon>
        <taxon>Ascomycota</taxon>
        <taxon>Pezizomycotina</taxon>
        <taxon>Dothideomycetes</taxon>
        <taxon>Pleosporomycetidae</taxon>
        <taxon>Pleosporales</taxon>
        <taxon>Pleosporineae</taxon>
        <taxon>Leptosphaeriaceae</taxon>
        <taxon>Plenodomus</taxon>
    </lineage>
</organism>